<feature type="compositionally biased region" description="Basic and acidic residues" evidence="1">
    <location>
        <begin position="111"/>
        <end position="126"/>
    </location>
</feature>
<dbReference type="Proteomes" id="UP000252519">
    <property type="component" value="Unassembled WGS sequence"/>
</dbReference>
<feature type="compositionally biased region" description="Polar residues" evidence="1">
    <location>
        <begin position="1"/>
        <end position="17"/>
    </location>
</feature>
<gene>
    <name evidence="2" type="ORF">ANCCAN_09826</name>
</gene>
<sequence length="155" mass="17342">MGTITNKIYFPSSTLQPKRNEKTLSNRRSMKGEYDEIDTQDTIDDPVMTVVQKEPDPAQSSSGCATRPKLNTVKTPPSPPPRGVPCKNMFREPPLDFSPIRTVSCVDSDIFKDLPNRDNVSEREESPPSSYGRPSMDSGISDKHSEDEEIIITRL</sequence>
<proteinExistence type="predicted"/>
<evidence type="ECO:0000313" key="2">
    <source>
        <dbReference type="EMBL" id="RCN44193.1"/>
    </source>
</evidence>
<name>A0A368GIJ0_ANCCA</name>
<reference evidence="2 3" key="1">
    <citation type="submission" date="2014-10" db="EMBL/GenBank/DDBJ databases">
        <title>Draft genome of the hookworm Ancylostoma caninum.</title>
        <authorList>
            <person name="Mitreva M."/>
        </authorList>
    </citation>
    <scope>NUCLEOTIDE SEQUENCE [LARGE SCALE GENOMIC DNA]</scope>
    <source>
        <strain evidence="2 3">Baltimore</strain>
    </source>
</reference>
<feature type="compositionally biased region" description="Basic and acidic residues" evidence="1">
    <location>
        <begin position="18"/>
        <end position="34"/>
    </location>
</feature>
<accession>A0A368GIJ0</accession>
<feature type="region of interest" description="Disordered" evidence="1">
    <location>
        <begin position="111"/>
        <end position="155"/>
    </location>
</feature>
<evidence type="ECO:0000313" key="3">
    <source>
        <dbReference type="Proteomes" id="UP000252519"/>
    </source>
</evidence>
<evidence type="ECO:0000256" key="1">
    <source>
        <dbReference type="SAM" id="MobiDB-lite"/>
    </source>
</evidence>
<dbReference type="AlphaFoldDB" id="A0A368GIJ0"/>
<dbReference type="EMBL" id="JOJR01000136">
    <property type="protein sequence ID" value="RCN44193.1"/>
    <property type="molecule type" value="Genomic_DNA"/>
</dbReference>
<protein>
    <submittedName>
        <fullName evidence="2">Uncharacterized protein</fullName>
    </submittedName>
</protein>
<organism evidence="2 3">
    <name type="scientific">Ancylostoma caninum</name>
    <name type="common">Dog hookworm</name>
    <dbReference type="NCBI Taxonomy" id="29170"/>
    <lineage>
        <taxon>Eukaryota</taxon>
        <taxon>Metazoa</taxon>
        <taxon>Ecdysozoa</taxon>
        <taxon>Nematoda</taxon>
        <taxon>Chromadorea</taxon>
        <taxon>Rhabditida</taxon>
        <taxon>Rhabditina</taxon>
        <taxon>Rhabditomorpha</taxon>
        <taxon>Strongyloidea</taxon>
        <taxon>Ancylostomatidae</taxon>
        <taxon>Ancylostomatinae</taxon>
        <taxon>Ancylostoma</taxon>
    </lineage>
</organism>
<dbReference type="OrthoDB" id="10473999at2759"/>
<comment type="caution">
    <text evidence="2">The sequence shown here is derived from an EMBL/GenBank/DDBJ whole genome shotgun (WGS) entry which is preliminary data.</text>
</comment>
<feature type="compositionally biased region" description="Acidic residues" evidence="1">
    <location>
        <begin position="35"/>
        <end position="44"/>
    </location>
</feature>
<feature type="region of interest" description="Disordered" evidence="1">
    <location>
        <begin position="1"/>
        <end position="98"/>
    </location>
</feature>
<keyword evidence="3" id="KW-1185">Reference proteome</keyword>